<proteinExistence type="predicted"/>
<reference evidence="2 3" key="1">
    <citation type="submission" date="2013-11" db="EMBL/GenBank/DDBJ databases">
        <title>Draft genome of the bovine lungworm Dictyocaulus viviparus.</title>
        <authorList>
            <person name="Mitreva M."/>
        </authorList>
    </citation>
    <scope>NUCLEOTIDE SEQUENCE [LARGE SCALE GENOMIC DNA]</scope>
    <source>
        <strain evidence="2 3">HannoverDv2000</strain>
    </source>
</reference>
<evidence type="ECO:0000256" key="1">
    <source>
        <dbReference type="SAM" id="MobiDB-lite"/>
    </source>
</evidence>
<evidence type="ECO:0000313" key="2">
    <source>
        <dbReference type="EMBL" id="KJH46658.1"/>
    </source>
</evidence>
<gene>
    <name evidence="2" type="ORF">DICVIV_07266</name>
</gene>
<reference evidence="3" key="2">
    <citation type="journal article" date="2016" name="Sci. Rep.">
        <title>Dictyocaulus viviparus genome, variome and transcriptome elucidate lungworm biology and support future intervention.</title>
        <authorList>
            <person name="McNulty S.N."/>
            <person name="Strube C."/>
            <person name="Rosa B.A."/>
            <person name="Martin J.C."/>
            <person name="Tyagi R."/>
            <person name="Choi Y.J."/>
            <person name="Wang Q."/>
            <person name="Hallsworth Pepin K."/>
            <person name="Zhang X."/>
            <person name="Ozersky P."/>
            <person name="Wilson R.K."/>
            <person name="Sternberg P.W."/>
            <person name="Gasser R.B."/>
            <person name="Mitreva M."/>
        </authorList>
    </citation>
    <scope>NUCLEOTIDE SEQUENCE [LARGE SCALE GENOMIC DNA]</scope>
    <source>
        <strain evidence="3">HannoverDv2000</strain>
    </source>
</reference>
<feature type="compositionally biased region" description="Basic and acidic residues" evidence="1">
    <location>
        <begin position="37"/>
        <end position="65"/>
    </location>
</feature>
<name>A0A0D8XPT0_DICVI</name>
<feature type="compositionally biased region" description="Polar residues" evidence="1">
    <location>
        <begin position="68"/>
        <end position="85"/>
    </location>
</feature>
<dbReference type="AlphaFoldDB" id="A0A0D8XPT0"/>
<organism evidence="2 3">
    <name type="scientific">Dictyocaulus viviparus</name>
    <name type="common">Bovine lungworm</name>
    <dbReference type="NCBI Taxonomy" id="29172"/>
    <lineage>
        <taxon>Eukaryota</taxon>
        <taxon>Metazoa</taxon>
        <taxon>Ecdysozoa</taxon>
        <taxon>Nematoda</taxon>
        <taxon>Chromadorea</taxon>
        <taxon>Rhabditida</taxon>
        <taxon>Rhabditina</taxon>
        <taxon>Rhabditomorpha</taxon>
        <taxon>Strongyloidea</taxon>
        <taxon>Metastrongylidae</taxon>
        <taxon>Dictyocaulus</taxon>
    </lineage>
</organism>
<feature type="region of interest" description="Disordered" evidence="1">
    <location>
        <begin position="22"/>
        <end position="125"/>
    </location>
</feature>
<dbReference type="Proteomes" id="UP000053766">
    <property type="component" value="Unassembled WGS sequence"/>
</dbReference>
<sequence length="125" mass="14223">MYSSDIPVIILSLSNSLDVMNQSKKSEKGRAPKKQLKTFESKRFNERKSHEEENHKNKEKDESVEKGNLSTAAKRNKSMFQTLKKSLSEGEFQHTAPINWSSRAKRGRNSQNPPVSVGERTGGRF</sequence>
<dbReference type="EMBL" id="KN716341">
    <property type="protein sequence ID" value="KJH46658.1"/>
    <property type="molecule type" value="Genomic_DNA"/>
</dbReference>
<evidence type="ECO:0000313" key="3">
    <source>
        <dbReference type="Proteomes" id="UP000053766"/>
    </source>
</evidence>
<keyword evidence="3" id="KW-1185">Reference proteome</keyword>
<protein>
    <submittedName>
        <fullName evidence="2">Uncharacterized protein</fullName>
    </submittedName>
</protein>
<accession>A0A0D8XPT0</accession>